<feature type="compositionally biased region" description="Basic and acidic residues" evidence="2">
    <location>
        <begin position="1442"/>
        <end position="1452"/>
    </location>
</feature>
<evidence type="ECO:0000256" key="3">
    <source>
        <dbReference type="SAM" id="SignalP"/>
    </source>
</evidence>
<feature type="compositionally biased region" description="Basic and acidic residues" evidence="2">
    <location>
        <begin position="1323"/>
        <end position="1336"/>
    </location>
</feature>
<dbReference type="Pfam" id="PF00391">
    <property type="entry name" value="PEP-utilizers"/>
    <property type="match status" value="1"/>
</dbReference>
<dbReference type="InterPro" id="IPR008279">
    <property type="entry name" value="PEP-util_enz_mobile_dom"/>
</dbReference>
<evidence type="ECO:0000259" key="4">
    <source>
        <dbReference type="Pfam" id="PF00391"/>
    </source>
</evidence>
<feature type="region of interest" description="Disordered" evidence="2">
    <location>
        <begin position="1266"/>
        <end position="1452"/>
    </location>
</feature>
<dbReference type="EMBL" id="VIIS01000685">
    <property type="protein sequence ID" value="KAF0306179.1"/>
    <property type="molecule type" value="Genomic_DNA"/>
</dbReference>
<sequence>MWLIWTALLALAVLVVLGYLEKKYKRCGVYTQPGICYSLKRLLARAHFQFVRLRRSPRVNNYNLYADDYVKQSFVPSPEDEDAESLRPLAEPESHDGITFFGSDCEGRQLLIRLVRRTGRETELLLLLQVNGQLYQLPGMPDTTIYNTGSGWRAGALAIECVLPMRLWRISYRGQLRRCVTSQEGPEEAGDAGATFTSPSAGELVPMQFSLLWQPLSAPCDLRECETDLMARAVACELWTPEFLSLMGSFSLDGYAQFGCMRGQLTVAGAAPEEVFLRGPRQHRWSDGEGPQAAPRHRSLRLQARMADGSQLLLAADSWRGGISHLVYGVYMGANLHMSPIKSCNISLPDLAEEGDIPSIFNVIFSGQSICQDPLSLCYSGPCPLRPEISLPLLVGSELSAVEPRRVVSLADPACRCEALVGGKACSLALLTELDLAEVVVPRGAVVTAEGYRHQLQHQPVLRRAAERVVRVSAGLEEGDLNQVCDSTVQEIQSAPVSQQIIEELEALLEEQFGKTWPEMRFAVRSSALGEDGEELSSAGQNATVLGCRGRDQLRAGLAQCWGSLFAPHSVQYRRQHGQHIHPGMAVVVQQMVASDVSGVMFTRDPVTGDPSQISITASYGLGEVTAGGTAEVPIDSSAAAAGCLSDSTALRLARIGVQLENAFGGPRDVEWAISKDQIFLLQSRPVTSLAGWSEPELTHEHDAALLTDHECITGANTGEVLPNAISPLSMDTIARGMEIVSDTLRAFLMGVENPCPPYTGQYFPITHFRYMIDVTRTFMSSVQSWEEDDVERASAMTIFGHLVDLKEARATAIRRYGVLSRYSSIHQQISAARLAWGCSGLVKRAQERFGRFRIDTEGQRSRTAQQLFRHICGQLPQLKQITEDHVFCTTTGNMLQIALLVTLSENGQNAWDQDMFSSFAVLLSSCSGAESAEVPSSLKRLSRLIAATGDADEFVSASPEEALVWLKTRHTVVAVTFKDFLATHGHRAVTEMDMLSTPWELDPRPLVATLQTMVKNADSLEDSKAEVDVTQALDQLKVTVSSRSRKGLAFLLPYVRQSVVRRECTKSLLVRVHHQFRLAFRRLGQLMVHEGRLPDAELVHFLTLRELQNLLDTRSPAIVIKASRRRRLLPKLNQLKFAEVIRGIPRPLPVQEPVRSADGLVVVRGTPVCQGRVQGTARVARCIADAAQIQRDDILITHATDIGWSPYFPVLGGVVTELGGLISHGAVVAREYGLPCVVGATGATDAFQSGDTVILDGALGTVTRIASAKPESEDSEKTKTQTGTPRHEPEKPTPKAQAETPKPQVETPKAQDKTPKPQAETSKSEAKTPESEPKTPKPQTETPKSQAETPKPQPATPKPQAETPKPEANTPVSEAKTSKPQTETPKPQAETPKPQVQMPKSQATTPQLQAGTHKPHVDTPRPQTETSRPQAYTPKPQPRTLKPDAKPDLQS</sequence>
<keyword evidence="6" id="KW-0670">Pyruvate</keyword>
<keyword evidence="7" id="KW-1185">Reference proteome</keyword>
<feature type="chain" id="PRO_5036381617" evidence="3">
    <location>
        <begin position="19"/>
        <end position="1452"/>
    </location>
</feature>
<feature type="signal peptide" evidence="3">
    <location>
        <begin position="1"/>
        <end position="18"/>
    </location>
</feature>
<dbReference type="OrthoDB" id="6435135at2759"/>
<evidence type="ECO:0000256" key="2">
    <source>
        <dbReference type="SAM" id="MobiDB-lite"/>
    </source>
</evidence>
<organism evidence="6 7">
    <name type="scientific">Amphibalanus amphitrite</name>
    <name type="common">Striped barnacle</name>
    <name type="synonym">Balanus amphitrite</name>
    <dbReference type="NCBI Taxonomy" id="1232801"/>
    <lineage>
        <taxon>Eukaryota</taxon>
        <taxon>Metazoa</taxon>
        <taxon>Ecdysozoa</taxon>
        <taxon>Arthropoda</taxon>
        <taxon>Crustacea</taxon>
        <taxon>Multicrustacea</taxon>
        <taxon>Cirripedia</taxon>
        <taxon>Thoracica</taxon>
        <taxon>Thoracicalcarea</taxon>
        <taxon>Balanomorpha</taxon>
        <taxon>Balanoidea</taxon>
        <taxon>Balanidae</taxon>
        <taxon>Amphibalaninae</taxon>
        <taxon>Amphibalanus</taxon>
    </lineage>
</organism>
<feature type="domain" description="Pyruvate phosphate dikinase AMP/ATP-binding" evidence="5">
    <location>
        <begin position="419"/>
        <end position="625"/>
    </location>
</feature>
<evidence type="ECO:0000313" key="7">
    <source>
        <dbReference type="Proteomes" id="UP000440578"/>
    </source>
</evidence>
<evidence type="ECO:0000256" key="1">
    <source>
        <dbReference type="ARBA" id="ARBA00007837"/>
    </source>
</evidence>
<proteinExistence type="inferred from homology"/>
<dbReference type="PANTHER" id="PTHR43615">
    <property type="entry name" value="PHOSPHOENOLPYRUVATE SYNTHASE-RELATED"/>
    <property type="match status" value="1"/>
</dbReference>
<protein>
    <submittedName>
        <fullName evidence="6">Putative phosphoenolpyruvate synthase</fullName>
    </submittedName>
</protein>
<feature type="domain" description="PEP-utilising enzyme mobile" evidence="4">
    <location>
        <begin position="1191"/>
        <end position="1261"/>
    </location>
</feature>
<feature type="compositionally biased region" description="Low complexity" evidence="2">
    <location>
        <begin position="1359"/>
        <end position="1368"/>
    </location>
</feature>
<reference evidence="6 7" key="1">
    <citation type="submission" date="2019-07" db="EMBL/GenBank/DDBJ databases">
        <title>Draft genome assembly of a fouling barnacle, Amphibalanus amphitrite (Darwin, 1854): The first reference genome for Thecostraca.</title>
        <authorList>
            <person name="Kim W."/>
        </authorList>
    </citation>
    <scope>NUCLEOTIDE SEQUENCE [LARGE SCALE GENOMIC DNA]</scope>
    <source>
        <strain evidence="6">SNU_AA5</strain>
        <tissue evidence="6">Soma without cirri and trophi</tissue>
    </source>
</reference>
<dbReference type="PANTHER" id="PTHR43615:SF1">
    <property type="entry name" value="PPDK_N DOMAIN-CONTAINING PROTEIN"/>
    <property type="match status" value="1"/>
</dbReference>
<dbReference type="Proteomes" id="UP000440578">
    <property type="component" value="Unassembled WGS sequence"/>
</dbReference>
<evidence type="ECO:0000313" key="6">
    <source>
        <dbReference type="EMBL" id="KAF0306179.1"/>
    </source>
</evidence>
<dbReference type="InterPro" id="IPR051549">
    <property type="entry name" value="PEP_Utilizing_Enz"/>
</dbReference>
<dbReference type="GO" id="GO:0005524">
    <property type="term" value="F:ATP binding"/>
    <property type="evidence" value="ECO:0007669"/>
    <property type="project" value="InterPro"/>
</dbReference>
<name>A0A6A4WLP8_AMPAM</name>
<evidence type="ECO:0000259" key="5">
    <source>
        <dbReference type="Pfam" id="PF01326"/>
    </source>
</evidence>
<feature type="domain" description="Pyruvate phosphate dikinase AMP/ATP-binding" evidence="5">
    <location>
        <begin position="629"/>
        <end position="691"/>
    </location>
</feature>
<feature type="compositionally biased region" description="Polar residues" evidence="2">
    <location>
        <begin position="1422"/>
        <end position="1431"/>
    </location>
</feature>
<dbReference type="InterPro" id="IPR013815">
    <property type="entry name" value="ATP_grasp_subdomain_1"/>
</dbReference>
<feature type="compositionally biased region" description="Polar residues" evidence="2">
    <location>
        <begin position="1399"/>
        <end position="1411"/>
    </location>
</feature>
<dbReference type="GO" id="GO:0016301">
    <property type="term" value="F:kinase activity"/>
    <property type="evidence" value="ECO:0007669"/>
    <property type="project" value="InterPro"/>
</dbReference>
<dbReference type="InterPro" id="IPR002192">
    <property type="entry name" value="PPDK_AMP/ATP-bd"/>
</dbReference>
<feature type="compositionally biased region" description="Low complexity" evidence="2">
    <location>
        <begin position="1338"/>
        <end position="1351"/>
    </location>
</feature>
<keyword evidence="3" id="KW-0732">Signal</keyword>
<comment type="caution">
    <text evidence="6">The sequence shown here is derived from an EMBL/GenBank/DDBJ whole genome shotgun (WGS) entry which is preliminary data.</text>
</comment>
<gene>
    <name evidence="6" type="primary">pps_1</name>
    <name evidence="6" type="ORF">FJT64_022241</name>
</gene>
<comment type="similarity">
    <text evidence="1">Belongs to the PEP-utilizing enzyme family.</text>
</comment>
<dbReference type="Gene3D" id="3.50.30.10">
    <property type="entry name" value="Phosphohistidine domain"/>
    <property type="match status" value="1"/>
</dbReference>
<dbReference type="InterPro" id="IPR036637">
    <property type="entry name" value="Phosphohistidine_dom_sf"/>
</dbReference>
<accession>A0A6A4WLP8</accession>
<dbReference type="Pfam" id="PF01326">
    <property type="entry name" value="PPDK_N"/>
    <property type="match status" value="2"/>
</dbReference>
<dbReference type="SUPFAM" id="SSF56059">
    <property type="entry name" value="Glutathione synthetase ATP-binding domain-like"/>
    <property type="match status" value="1"/>
</dbReference>
<dbReference type="Gene3D" id="3.30.470.20">
    <property type="entry name" value="ATP-grasp fold, B domain"/>
    <property type="match status" value="2"/>
</dbReference>
<feature type="compositionally biased region" description="Basic and acidic residues" evidence="2">
    <location>
        <begin position="1271"/>
        <end position="1294"/>
    </location>
</feature>
<dbReference type="SUPFAM" id="SSF52009">
    <property type="entry name" value="Phosphohistidine domain"/>
    <property type="match status" value="1"/>
</dbReference>
<dbReference type="EMBL" id="VIIS01000685">
    <property type="protein sequence ID" value="KAF0306178.1"/>
    <property type="molecule type" value="Genomic_DNA"/>
</dbReference>
<dbReference type="Gene3D" id="3.30.1490.20">
    <property type="entry name" value="ATP-grasp fold, A domain"/>
    <property type="match status" value="1"/>
</dbReference>